<accession>A0A7C1CDQ1</accession>
<dbReference type="AlphaFoldDB" id="A0A7C1CDQ1"/>
<evidence type="ECO:0000313" key="1">
    <source>
        <dbReference type="EMBL" id="HDP15499.1"/>
    </source>
</evidence>
<proteinExistence type="predicted"/>
<sequence>MDMLSPRVILEKLLEGNVSEIKEIVDKCIADQECSEDEIVEILAGFMCERFDNMLANVEDFVTRERIIKLSNLTYRLFLKAHQVRRKLDLGVYSVDDPSGLNDEVWSKLKALLSSGEYMLVVLPKEGYLFFKSYYPSKRDAKKLRSTVNLLEDVVRIMKNYVNIREKYGGTLKEIEDGLRMLRGYASLDMFMDASKEKSYPS</sequence>
<name>A0A7C1CDQ1_9CREN</name>
<organism evidence="1">
    <name type="scientific">Thermofilum adornatum</name>
    <dbReference type="NCBI Taxonomy" id="1365176"/>
    <lineage>
        <taxon>Archaea</taxon>
        <taxon>Thermoproteota</taxon>
        <taxon>Thermoprotei</taxon>
        <taxon>Thermofilales</taxon>
        <taxon>Thermofilaceae</taxon>
        <taxon>Thermofilum</taxon>
    </lineage>
</organism>
<comment type="caution">
    <text evidence="1">The sequence shown here is derived from an EMBL/GenBank/DDBJ whole genome shotgun (WGS) entry which is preliminary data.</text>
</comment>
<gene>
    <name evidence="1" type="ORF">ENN26_06995</name>
</gene>
<protein>
    <submittedName>
        <fullName evidence="1">Uncharacterized protein</fullName>
    </submittedName>
</protein>
<dbReference type="EMBL" id="DSAY01000123">
    <property type="protein sequence ID" value="HDP15499.1"/>
    <property type="molecule type" value="Genomic_DNA"/>
</dbReference>
<reference evidence="1" key="1">
    <citation type="journal article" date="2020" name="mSystems">
        <title>Genome- and Community-Level Interaction Insights into Carbon Utilization and Element Cycling Functions of Hydrothermarchaeota in Hydrothermal Sediment.</title>
        <authorList>
            <person name="Zhou Z."/>
            <person name="Liu Y."/>
            <person name="Xu W."/>
            <person name="Pan J."/>
            <person name="Luo Z.H."/>
            <person name="Li M."/>
        </authorList>
    </citation>
    <scope>NUCLEOTIDE SEQUENCE [LARGE SCALE GENOMIC DNA]</scope>
    <source>
        <strain evidence="1">SpSt-116</strain>
    </source>
</reference>